<evidence type="ECO:0000256" key="1">
    <source>
        <dbReference type="SAM" id="SignalP"/>
    </source>
</evidence>
<reference evidence="2 3" key="1">
    <citation type="submission" date="2013-06" db="EMBL/GenBank/DDBJ databases">
        <title>The Genome Sequence of Campylobacter ureolyticus ACS-301-V-SCH3B.</title>
        <authorList>
            <consortium name="The Broad Institute Genomics Platform"/>
            <person name="Earl A."/>
            <person name="Ward D."/>
            <person name="Feldgarden M."/>
            <person name="Gevers D."/>
            <person name="Saerens B."/>
            <person name="Vaneechoutte M."/>
            <person name="Walker B."/>
            <person name="Young S."/>
            <person name="Zeng Q."/>
            <person name="Gargeya S."/>
            <person name="Fitzgerald M."/>
            <person name="Haas B."/>
            <person name="Abouelleil A."/>
            <person name="Allen A.W."/>
            <person name="Alvarado L."/>
            <person name="Arachchi H.M."/>
            <person name="Berlin A.M."/>
            <person name="Chapman S.B."/>
            <person name="Gainer-Dewar J."/>
            <person name="Goldberg J."/>
            <person name="Griggs A."/>
            <person name="Gujja S."/>
            <person name="Hansen M."/>
            <person name="Howarth C."/>
            <person name="Imamovic A."/>
            <person name="Ireland A."/>
            <person name="Larimer J."/>
            <person name="McCowan C."/>
            <person name="Murphy C."/>
            <person name="Pearson M."/>
            <person name="Poon T.W."/>
            <person name="Priest M."/>
            <person name="Roberts A."/>
            <person name="Saif S."/>
            <person name="Shea T."/>
            <person name="Sisk P."/>
            <person name="Sykes S."/>
            <person name="Wortman J."/>
            <person name="Nusbaum C."/>
            <person name="Birren B."/>
        </authorList>
    </citation>
    <scope>NUCLEOTIDE SEQUENCE [LARGE SCALE GENOMIC DNA]</scope>
    <source>
        <strain evidence="2 3">ACS-301-V-Sch3b</strain>
    </source>
</reference>
<keyword evidence="3" id="KW-1185">Reference proteome</keyword>
<organism evidence="2 3">
    <name type="scientific">Campylobacter ureolyticus ACS-301-V-Sch3b</name>
    <dbReference type="NCBI Taxonomy" id="883165"/>
    <lineage>
        <taxon>Bacteria</taxon>
        <taxon>Pseudomonadati</taxon>
        <taxon>Campylobacterota</taxon>
        <taxon>Epsilonproteobacteria</taxon>
        <taxon>Campylobacterales</taxon>
        <taxon>Campylobacteraceae</taxon>
        <taxon>Campylobacter</taxon>
    </lineage>
</organism>
<comment type="caution">
    <text evidence="2">The sequence shown here is derived from an EMBL/GenBank/DDBJ whole genome shotgun (WGS) entry which is preliminary data.</text>
</comment>
<proteinExistence type="predicted"/>
<protein>
    <recommendedName>
        <fullName evidence="4">Lipoprotein</fullName>
    </recommendedName>
</protein>
<evidence type="ECO:0000313" key="2">
    <source>
        <dbReference type="EMBL" id="EPH09267.1"/>
    </source>
</evidence>
<feature type="signal peptide" evidence="1">
    <location>
        <begin position="1"/>
        <end position="21"/>
    </location>
</feature>
<evidence type="ECO:0000313" key="3">
    <source>
        <dbReference type="Proteomes" id="UP000014539"/>
    </source>
</evidence>
<dbReference type="PATRIC" id="fig|883165.3.peg.800"/>
<name>S3XIT4_9BACT</name>
<dbReference type="Proteomes" id="UP000014539">
    <property type="component" value="Unassembled WGS sequence"/>
</dbReference>
<evidence type="ECO:0008006" key="4">
    <source>
        <dbReference type="Google" id="ProtNLM"/>
    </source>
</evidence>
<dbReference type="RefSeq" id="WP_016646641.1">
    <property type="nucleotide sequence ID" value="NZ_KE340326.1"/>
</dbReference>
<dbReference type="HOGENOM" id="CLU_1522441_0_0_7"/>
<keyword evidence="1" id="KW-0732">Signal</keyword>
<sequence>MIKKIALAILVLFLFNGCASSYDCDDDESAYTALLILNGIDDADNDFLDEFNKNFDIIASYDYELLKKDKEEKVSFCKLNINIDLTAKSLKEANKKVKAFGFLNSAPYIAQARAMKSDYGRQMEKEIMQDIELKNTLNKEDFKSYNNKANILSGTISYNYIAYDNGKGEILIKVEK</sequence>
<gene>
    <name evidence="2" type="ORF">HMPREF9309_00786</name>
</gene>
<accession>S3XIT4</accession>
<feature type="chain" id="PRO_5004513829" description="Lipoprotein" evidence="1">
    <location>
        <begin position="22"/>
        <end position="176"/>
    </location>
</feature>
<dbReference type="EMBL" id="AGYD01000005">
    <property type="protein sequence ID" value="EPH09267.1"/>
    <property type="molecule type" value="Genomic_DNA"/>
</dbReference>
<dbReference type="AlphaFoldDB" id="S3XIT4"/>